<proteinExistence type="predicted"/>
<reference evidence="16" key="1">
    <citation type="submission" date="2024-05" db="EMBL/GenBank/DDBJ databases">
        <authorList>
            <person name="Cai S.Y."/>
            <person name="Jin L.M."/>
            <person name="Li H.R."/>
        </authorList>
    </citation>
    <scope>NUCLEOTIDE SEQUENCE</scope>
    <source>
        <strain evidence="16">A5-74</strain>
    </source>
</reference>
<evidence type="ECO:0000256" key="5">
    <source>
        <dbReference type="ARBA" id="ARBA00022679"/>
    </source>
</evidence>
<keyword evidence="11" id="KW-0175">Coiled coil</keyword>
<name>A0AAU8DNU7_9ACTN</name>
<dbReference type="SMART" id="SM00304">
    <property type="entry name" value="HAMP"/>
    <property type="match status" value="1"/>
</dbReference>
<dbReference type="GO" id="GO:0000155">
    <property type="term" value="F:phosphorelay sensor kinase activity"/>
    <property type="evidence" value="ECO:0007669"/>
    <property type="project" value="InterPro"/>
</dbReference>
<keyword evidence="10 13" id="KW-0472">Membrane</keyword>
<evidence type="ECO:0000256" key="8">
    <source>
        <dbReference type="ARBA" id="ARBA00022989"/>
    </source>
</evidence>
<dbReference type="Gene3D" id="3.30.565.10">
    <property type="entry name" value="Histidine kinase-like ATPase, C-terminal domain"/>
    <property type="match status" value="1"/>
</dbReference>
<feature type="domain" description="Histidine kinase" evidence="14">
    <location>
        <begin position="265"/>
        <end position="479"/>
    </location>
</feature>
<dbReference type="PROSITE" id="PS50109">
    <property type="entry name" value="HIS_KIN"/>
    <property type="match status" value="1"/>
</dbReference>
<dbReference type="CDD" id="cd00075">
    <property type="entry name" value="HATPase"/>
    <property type="match status" value="1"/>
</dbReference>
<dbReference type="SUPFAM" id="SSF55874">
    <property type="entry name" value="ATPase domain of HSP90 chaperone/DNA topoisomerase II/histidine kinase"/>
    <property type="match status" value="1"/>
</dbReference>
<dbReference type="Gene3D" id="6.10.340.10">
    <property type="match status" value="1"/>
</dbReference>
<dbReference type="InterPro" id="IPR036097">
    <property type="entry name" value="HisK_dim/P_sf"/>
</dbReference>
<dbReference type="SMART" id="SM00387">
    <property type="entry name" value="HATPase_c"/>
    <property type="match status" value="1"/>
</dbReference>
<comment type="subcellular location">
    <subcellularLocation>
        <location evidence="2">Cell membrane</location>
    </subcellularLocation>
</comment>
<gene>
    <name evidence="16" type="ORF">ABLG96_17580</name>
</gene>
<dbReference type="InterPro" id="IPR003661">
    <property type="entry name" value="HisK_dim/P_dom"/>
</dbReference>
<feature type="domain" description="HAMP" evidence="15">
    <location>
        <begin position="197"/>
        <end position="250"/>
    </location>
</feature>
<dbReference type="SUPFAM" id="SSF47384">
    <property type="entry name" value="Homodimeric domain of signal transducing histidine kinase"/>
    <property type="match status" value="1"/>
</dbReference>
<dbReference type="InterPro" id="IPR004358">
    <property type="entry name" value="Sig_transdc_His_kin-like_C"/>
</dbReference>
<evidence type="ECO:0000256" key="11">
    <source>
        <dbReference type="SAM" id="Coils"/>
    </source>
</evidence>
<feature type="compositionally biased region" description="Pro residues" evidence="12">
    <location>
        <begin position="119"/>
        <end position="128"/>
    </location>
</feature>
<feature type="region of interest" description="Disordered" evidence="12">
    <location>
        <begin position="107"/>
        <end position="133"/>
    </location>
</feature>
<keyword evidence="8 13" id="KW-1133">Transmembrane helix</keyword>
<evidence type="ECO:0000256" key="2">
    <source>
        <dbReference type="ARBA" id="ARBA00004236"/>
    </source>
</evidence>
<feature type="transmembrane region" description="Helical" evidence="13">
    <location>
        <begin position="178"/>
        <end position="196"/>
    </location>
</feature>
<feature type="region of interest" description="Disordered" evidence="12">
    <location>
        <begin position="1"/>
        <end position="22"/>
    </location>
</feature>
<evidence type="ECO:0000256" key="10">
    <source>
        <dbReference type="ARBA" id="ARBA00023136"/>
    </source>
</evidence>
<dbReference type="EC" id="2.7.13.3" evidence="3"/>
<evidence type="ECO:0000256" key="4">
    <source>
        <dbReference type="ARBA" id="ARBA00022553"/>
    </source>
</evidence>
<evidence type="ECO:0000256" key="12">
    <source>
        <dbReference type="SAM" id="MobiDB-lite"/>
    </source>
</evidence>
<sequence>MVPLSPIPAGAQPDRLVEQNQPVRTGSLRRRVTVATLALLTIVLVIAGVLIHSRLASQLRSDLQSRLADRADFAAVLNQQGVRGQSLANATTGAGVESVVVQGDQTYRGQDLGSAPGKPGGPPEPGGRPRPEVAPAISLAESNGVLTATITLDTTRVTLSADERQIDFTLAELRKIELIAGAVVVVVTAGLLWLVVGGSLRPLGRMTGVARSIRDGARGRRLRPTRPRTDLGRTATAFDEMLDALEAAEWRAQQAEDRMRQFLADASHDLRTPIAGVIAGSERLLLDENIGRPEREQRTLDVIRQARRAARLVDDVMLVTRLEASPQGRPARELDLAGLVRQEVDAARTRSTDGRPEIGWVEPAGVARVLGDADSLRRAVSNLLDNALRFAADRVEVHLGSDGRMLTVTIADDGPGVPADQRRRIFERFVRLDAARQGEGSGLGLPIAASIATQHGGSLEYRENPRGGACLVLRLPVAGRSADRDQGAVDPLRSS</sequence>
<evidence type="ECO:0000256" key="1">
    <source>
        <dbReference type="ARBA" id="ARBA00000085"/>
    </source>
</evidence>
<dbReference type="Pfam" id="PF00672">
    <property type="entry name" value="HAMP"/>
    <property type="match status" value="1"/>
</dbReference>
<feature type="transmembrane region" description="Helical" evidence="13">
    <location>
        <begin position="32"/>
        <end position="51"/>
    </location>
</feature>
<dbReference type="InterPro" id="IPR003594">
    <property type="entry name" value="HATPase_dom"/>
</dbReference>
<dbReference type="PANTHER" id="PTHR45436:SF5">
    <property type="entry name" value="SENSOR HISTIDINE KINASE TRCS"/>
    <property type="match status" value="1"/>
</dbReference>
<accession>A0AAU8DNU7</accession>
<dbReference type="EMBL" id="CP159218">
    <property type="protein sequence ID" value="XCG63003.1"/>
    <property type="molecule type" value="Genomic_DNA"/>
</dbReference>
<evidence type="ECO:0000259" key="14">
    <source>
        <dbReference type="PROSITE" id="PS50109"/>
    </source>
</evidence>
<evidence type="ECO:0000256" key="7">
    <source>
        <dbReference type="ARBA" id="ARBA00022777"/>
    </source>
</evidence>
<dbReference type="RefSeq" id="WP_353648618.1">
    <property type="nucleotide sequence ID" value="NZ_CP159218.1"/>
</dbReference>
<keyword evidence="6 13" id="KW-0812">Transmembrane</keyword>
<dbReference type="CDD" id="cd00082">
    <property type="entry name" value="HisKA"/>
    <property type="match status" value="1"/>
</dbReference>
<dbReference type="PANTHER" id="PTHR45436">
    <property type="entry name" value="SENSOR HISTIDINE KINASE YKOH"/>
    <property type="match status" value="1"/>
</dbReference>
<evidence type="ECO:0000256" key="13">
    <source>
        <dbReference type="SAM" id="Phobius"/>
    </source>
</evidence>
<dbReference type="InterPro" id="IPR005467">
    <property type="entry name" value="His_kinase_dom"/>
</dbReference>
<dbReference type="Pfam" id="PF00512">
    <property type="entry name" value="HisKA"/>
    <property type="match status" value="1"/>
</dbReference>
<dbReference type="SMART" id="SM00388">
    <property type="entry name" value="HisKA"/>
    <property type="match status" value="1"/>
</dbReference>
<evidence type="ECO:0000259" key="15">
    <source>
        <dbReference type="PROSITE" id="PS50885"/>
    </source>
</evidence>
<dbReference type="InterPro" id="IPR003660">
    <property type="entry name" value="HAMP_dom"/>
</dbReference>
<keyword evidence="4" id="KW-0597">Phosphoprotein</keyword>
<dbReference type="Gene3D" id="1.10.287.130">
    <property type="match status" value="1"/>
</dbReference>
<evidence type="ECO:0000313" key="16">
    <source>
        <dbReference type="EMBL" id="XCG63003.1"/>
    </source>
</evidence>
<evidence type="ECO:0000256" key="9">
    <source>
        <dbReference type="ARBA" id="ARBA00023012"/>
    </source>
</evidence>
<evidence type="ECO:0000256" key="6">
    <source>
        <dbReference type="ARBA" id="ARBA00022692"/>
    </source>
</evidence>
<comment type="catalytic activity">
    <reaction evidence="1">
        <text>ATP + protein L-histidine = ADP + protein N-phospho-L-histidine.</text>
        <dbReference type="EC" id="2.7.13.3"/>
    </reaction>
</comment>
<organism evidence="16">
    <name type="scientific">Nakamurella sp. A5-74</name>
    <dbReference type="NCBI Taxonomy" id="3158264"/>
    <lineage>
        <taxon>Bacteria</taxon>
        <taxon>Bacillati</taxon>
        <taxon>Actinomycetota</taxon>
        <taxon>Actinomycetes</taxon>
        <taxon>Nakamurellales</taxon>
        <taxon>Nakamurellaceae</taxon>
        <taxon>Nakamurella</taxon>
    </lineage>
</organism>
<keyword evidence="7 16" id="KW-0418">Kinase</keyword>
<keyword evidence="9" id="KW-0902">Two-component regulatory system</keyword>
<keyword evidence="5" id="KW-0808">Transferase</keyword>
<dbReference type="GO" id="GO:0005886">
    <property type="term" value="C:plasma membrane"/>
    <property type="evidence" value="ECO:0007669"/>
    <property type="project" value="UniProtKB-SubCell"/>
</dbReference>
<dbReference type="AlphaFoldDB" id="A0AAU8DNU7"/>
<feature type="coiled-coil region" evidence="11">
    <location>
        <begin position="238"/>
        <end position="265"/>
    </location>
</feature>
<evidence type="ECO:0000256" key="3">
    <source>
        <dbReference type="ARBA" id="ARBA00012438"/>
    </source>
</evidence>
<dbReference type="InterPro" id="IPR050428">
    <property type="entry name" value="TCS_sensor_his_kinase"/>
</dbReference>
<dbReference type="PROSITE" id="PS50885">
    <property type="entry name" value="HAMP"/>
    <property type="match status" value="1"/>
</dbReference>
<dbReference type="PRINTS" id="PR00344">
    <property type="entry name" value="BCTRLSENSOR"/>
</dbReference>
<dbReference type="Pfam" id="PF02518">
    <property type="entry name" value="HATPase_c"/>
    <property type="match status" value="1"/>
</dbReference>
<protein>
    <recommendedName>
        <fullName evidence="3">histidine kinase</fullName>
        <ecNumber evidence="3">2.7.13.3</ecNumber>
    </recommendedName>
</protein>
<dbReference type="InterPro" id="IPR036890">
    <property type="entry name" value="HATPase_C_sf"/>
</dbReference>